<feature type="non-terminal residue" evidence="2">
    <location>
        <position position="1"/>
    </location>
</feature>
<dbReference type="Gene3D" id="1.20.1290.10">
    <property type="entry name" value="AhpD-like"/>
    <property type="match status" value="1"/>
</dbReference>
<organism evidence="2">
    <name type="scientific">marine metagenome</name>
    <dbReference type="NCBI Taxonomy" id="408172"/>
    <lineage>
        <taxon>unclassified sequences</taxon>
        <taxon>metagenomes</taxon>
        <taxon>ecological metagenomes</taxon>
    </lineage>
</organism>
<proteinExistence type="predicted"/>
<dbReference type="Pfam" id="PF07995">
    <property type="entry name" value="GSDH"/>
    <property type="match status" value="1"/>
</dbReference>
<dbReference type="Gene3D" id="2.120.10.30">
    <property type="entry name" value="TolB, C-terminal domain"/>
    <property type="match status" value="1"/>
</dbReference>
<feature type="domain" description="Glucose/Sorbosone dehydrogenase" evidence="1">
    <location>
        <begin position="2"/>
        <end position="192"/>
    </location>
</feature>
<evidence type="ECO:0000259" key="1">
    <source>
        <dbReference type="Pfam" id="PF07995"/>
    </source>
</evidence>
<gene>
    <name evidence="2" type="ORF">METZ01_LOCUS355697</name>
</gene>
<dbReference type="InterPro" id="IPR011041">
    <property type="entry name" value="Quinoprot_gluc/sorb_DH_b-prop"/>
</dbReference>
<dbReference type="InterPro" id="IPR012938">
    <property type="entry name" value="Glc/Sorbosone_DH"/>
</dbReference>
<feature type="non-terminal residue" evidence="2">
    <location>
        <position position="316"/>
    </location>
</feature>
<dbReference type="AlphaFoldDB" id="A0A382RYY8"/>
<dbReference type="EMBL" id="UINC01125187">
    <property type="protein sequence ID" value="SVD02843.1"/>
    <property type="molecule type" value="Genomic_DNA"/>
</dbReference>
<dbReference type="PANTHER" id="PTHR19328">
    <property type="entry name" value="HEDGEHOG-INTERACTING PROTEIN"/>
    <property type="match status" value="1"/>
</dbReference>
<name>A0A382RYY8_9ZZZZ</name>
<dbReference type="SUPFAM" id="SSF50952">
    <property type="entry name" value="Soluble quinoprotein glucose dehydrogenase"/>
    <property type="match status" value="1"/>
</dbReference>
<dbReference type="InterPro" id="IPR011042">
    <property type="entry name" value="6-blade_b-propeller_TolB-like"/>
</dbReference>
<dbReference type="SUPFAM" id="SSF69118">
    <property type="entry name" value="AhpD-like"/>
    <property type="match status" value="1"/>
</dbReference>
<reference evidence="2" key="1">
    <citation type="submission" date="2018-05" db="EMBL/GenBank/DDBJ databases">
        <authorList>
            <person name="Lanie J.A."/>
            <person name="Ng W.-L."/>
            <person name="Kazmierczak K.M."/>
            <person name="Andrzejewski T.M."/>
            <person name="Davidsen T.M."/>
            <person name="Wayne K.J."/>
            <person name="Tettelin H."/>
            <person name="Glass J.I."/>
            <person name="Rusch D."/>
            <person name="Podicherti R."/>
            <person name="Tsui H.-C.T."/>
            <person name="Winkler M.E."/>
        </authorList>
    </citation>
    <scope>NUCLEOTIDE SEQUENCE</scope>
</reference>
<dbReference type="InterPro" id="IPR029032">
    <property type="entry name" value="AhpD-like"/>
</dbReference>
<evidence type="ECO:0000313" key="2">
    <source>
        <dbReference type="EMBL" id="SVD02843.1"/>
    </source>
</evidence>
<dbReference type="PANTHER" id="PTHR19328:SF75">
    <property type="entry name" value="ALDOSE SUGAR DEHYDROGENASE YLII"/>
    <property type="match status" value="1"/>
</dbReference>
<protein>
    <recommendedName>
        <fullName evidence="1">Glucose/Sorbosone dehydrogenase domain-containing protein</fullName>
    </recommendedName>
</protein>
<accession>A0A382RYY8</accession>
<sequence>FGKLLRLNDDGTAVSDNPFSDESSYLPEIYSMGHRNQLGLAFHPETGDLWATENGPQGGDEANIIRSGSNYGWPLASYSREYSGVRVTETPWRPEFEDAEVLWWPSIGPSGLTFYTGPHFPAWQGNLIVGSMMEGRMPRTGHIERIVFSRRGEEIRRESLLTELKQRIRDVRQGPDGYLYVLTDEDDAVLLRIEPATAVVDPPGSAIFVRRLTEARVPPLPESEWTAEQQALVGKYVPDGNPGNALRTLMRVPALADRFMPLLTYVSNDSTLSPRHRAILILRTAWLAQNGYLWSSHAGRADHGLAAAELQALAEG</sequence>